<protein>
    <submittedName>
        <fullName evidence="2">Uncharacterized protein</fullName>
    </submittedName>
</protein>
<evidence type="ECO:0000313" key="3">
    <source>
        <dbReference type="Proteomes" id="UP000308199"/>
    </source>
</evidence>
<feature type="compositionally biased region" description="Basic and acidic residues" evidence="1">
    <location>
        <begin position="11"/>
        <end position="26"/>
    </location>
</feature>
<keyword evidence="3" id="KW-1185">Reference proteome</keyword>
<feature type="compositionally biased region" description="Polar residues" evidence="1">
    <location>
        <begin position="143"/>
        <end position="163"/>
    </location>
</feature>
<evidence type="ECO:0000256" key="1">
    <source>
        <dbReference type="SAM" id="MobiDB-lite"/>
    </source>
</evidence>
<dbReference type="Proteomes" id="UP000308199">
    <property type="component" value="Unassembled WGS sequence"/>
</dbReference>
<sequence length="247" mass="26119">MYEDQQQQAEWHPDQHHPFGRQDRVDGLAYQPRGQGGPYQGGGQKGGNSQGGSGRDTMTEVQEQFSKIAETGKKTFSSLVTKVKAKMQEFDQSRNSSGSSSQSSWGSGTPSGAPPGSRSQAYYAPSGPPPPQGQSYAPAGAQRYNSGQQQQGYDAALQAQTVPTPAADAAASGFTVSDTVTTPPLSERIPPRPTSAGPPPAGNVDPTKIGMLPKRPVSLLGSTPPNAVRDDEDELDYVENPFEEQGK</sequence>
<evidence type="ECO:0000313" key="2">
    <source>
        <dbReference type="EMBL" id="THH03058.1"/>
    </source>
</evidence>
<proteinExistence type="predicted"/>
<feature type="compositionally biased region" description="Pro residues" evidence="1">
    <location>
        <begin position="191"/>
        <end position="201"/>
    </location>
</feature>
<feature type="region of interest" description="Disordered" evidence="1">
    <location>
        <begin position="1"/>
        <end position="74"/>
    </location>
</feature>
<feature type="compositionally biased region" description="Polar residues" evidence="1">
    <location>
        <begin position="174"/>
        <end position="184"/>
    </location>
</feature>
<feature type="compositionally biased region" description="Gly residues" evidence="1">
    <location>
        <begin position="34"/>
        <end position="54"/>
    </location>
</feature>
<feature type="compositionally biased region" description="Low complexity" evidence="1">
    <location>
        <begin position="93"/>
        <end position="125"/>
    </location>
</feature>
<accession>A0A4S4KY12</accession>
<dbReference type="AlphaFoldDB" id="A0A4S4KY12"/>
<organism evidence="2 3">
    <name type="scientific">Phellinidium pouzarii</name>
    <dbReference type="NCBI Taxonomy" id="167371"/>
    <lineage>
        <taxon>Eukaryota</taxon>
        <taxon>Fungi</taxon>
        <taxon>Dikarya</taxon>
        <taxon>Basidiomycota</taxon>
        <taxon>Agaricomycotina</taxon>
        <taxon>Agaricomycetes</taxon>
        <taxon>Hymenochaetales</taxon>
        <taxon>Hymenochaetaceae</taxon>
        <taxon>Phellinidium</taxon>
    </lineage>
</organism>
<reference evidence="2 3" key="1">
    <citation type="submission" date="2019-02" db="EMBL/GenBank/DDBJ databases">
        <title>Genome sequencing of the rare red list fungi Phellinidium pouzarii.</title>
        <authorList>
            <person name="Buettner E."/>
            <person name="Kellner H."/>
        </authorList>
    </citation>
    <scope>NUCLEOTIDE SEQUENCE [LARGE SCALE GENOMIC DNA]</scope>
    <source>
        <strain evidence="2 3">DSM 108285</strain>
    </source>
</reference>
<feature type="region of interest" description="Disordered" evidence="1">
    <location>
        <begin position="87"/>
        <end position="247"/>
    </location>
</feature>
<dbReference type="EMBL" id="SGPK01000508">
    <property type="protein sequence ID" value="THH03058.1"/>
    <property type="molecule type" value="Genomic_DNA"/>
</dbReference>
<comment type="caution">
    <text evidence="2">The sequence shown here is derived from an EMBL/GenBank/DDBJ whole genome shotgun (WGS) entry which is preliminary data.</text>
</comment>
<dbReference type="OrthoDB" id="9942608at2759"/>
<gene>
    <name evidence="2" type="ORF">EW145_g6568</name>
</gene>
<name>A0A4S4KY12_9AGAM</name>